<keyword evidence="1 6" id="KW-0690">Ribosome biogenesis</keyword>
<evidence type="ECO:0000256" key="3">
    <source>
        <dbReference type="ARBA" id="ARBA00022722"/>
    </source>
</evidence>
<evidence type="ECO:0000313" key="9">
    <source>
        <dbReference type="Proteomes" id="UP000615026"/>
    </source>
</evidence>
<dbReference type="GO" id="GO:0005737">
    <property type="term" value="C:cytoplasm"/>
    <property type="evidence" value="ECO:0007669"/>
    <property type="project" value="UniProtKB-SubCell"/>
</dbReference>
<gene>
    <name evidence="6" type="primary">mrnC</name>
    <name evidence="8" type="ORF">IQ260_01670</name>
</gene>
<evidence type="ECO:0000256" key="6">
    <source>
        <dbReference type="HAMAP-Rule" id="MF_01468"/>
    </source>
</evidence>
<evidence type="ECO:0000256" key="1">
    <source>
        <dbReference type="ARBA" id="ARBA00022517"/>
    </source>
</evidence>
<dbReference type="InterPro" id="IPR036389">
    <property type="entry name" value="RNase_III_sf"/>
</dbReference>
<comment type="similarity">
    <text evidence="6">Belongs to the MrnC RNase family.</text>
</comment>
<dbReference type="RefSeq" id="WP_193990247.1">
    <property type="nucleotide sequence ID" value="NZ_JADEXP010000006.1"/>
</dbReference>
<keyword evidence="6" id="KW-0963">Cytoplasm</keyword>
<dbReference type="PANTHER" id="PTHR34276:SF1">
    <property type="entry name" value="MINI-RIBONUCLEASE 3"/>
    <property type="match status" value="1"/>
</dbReference>
<evidence type="ECO:0000259" key="7">
    <source>
        <dbReference type="Pfam" id="PF00636"/>
    </source>
</evidence>
<dbReference type="Pfam" id="PF00636">
    <property type="entry name" value="Ribonuclease_3"/>
    <property type="match status" value="1"/>
</dbReference>
<dbReference type="Proteomes" id="UP000615026">
    <property type="component" value="Unassembled WGS sequence"/>
</dbReference>
<dbReference type="InterPro" id="IPR008226">
    <property type="entry name" value="Mini3_fam"/>
</dbReference>
<dbReference type="AlphaFoldDB" id="A0A928WXP2"/>
<dbReference type="EMBL" id="JADEXP010000006">
    <property type="protein sequence ID" value="MBE9065355.1"/>
    <property type="molecule type" value="Genomic_DNA"/>
</dbReference>
<dbReference type="Gene3D" id="1.10.1520.10">
    <property type="entry name" value="Ribonuclease III domain"/>
    <property type="match status" value="1"/>
</dbReference>
<keyword evidence="5 6" id="KW-0378">Hydrolase</keyword>
<keyword evidence="2 6" id="KW-0698">rRNA processing</keyword>
<comment type="cofactor">
    <cofactor evidence="6">
        <name>Mg(2+)</name>
        <dbReference type="ChEBI" id="CHEBI:18420"/>
    </cofactor>
</comment>
<accession>A0A928WXP2</accession>
<evidence type="ECO:0000256" key="4">
    <source>
        <dbReference type="ARBA" id="ARBA00022759"/>
    </source>
</evidence>
<keyword evidence="6" id="KW-0699">rRNA-binding</keyword>
<comment type="caution">
    <text evidence="8">The sequence shown here is derived from an EMBL/GenBank/DDBJ whole genome shotgun (WGS) entry which is preliminary data.</text>
</comment>
<dbReference type="HAMAP" id="MF_01468">
    <property type="entry name" value="RNase_Mini_III"/>
    <property type="match status" value="1"/>
</dbReference>
<keyword evidence="9" id="KW-1185">Reference proteome</keyword>
<organism evidence="8 9">
    <name type="scientific">Leptolyngbya cf. ectocarpi LEGE 11479</name>
    <dbReference type="NCBI Taxonomy" id="1828722"/>
    <lineage>
        <taxon>Bacteria</taxon>
        <taxon>Bacillati</taxon>
        <taxon>Cyanobacteriota</taxon>
        <taxon>Cyanophyceae</taxon>
        <taxon>Leptolyngbyales</taxon>
        <taxon>Leptolyngbyaceae</taxon>
        <taxon>Leptolyngbya group</taxon>
        <taxon>Leptolyngbya</taxon>
    </lineage>
</organism>
<keyword evidence="6" id="KW-0694">RNA-binding</keyword>
<name>A0A928WXP2_LEPEC</name>
<evidence type="ECO:0000256" key="5">
    <source>
        <dbReference type="ARBA" id="ARBA00022801"/>
    </source>
</evidence>
<dbReference type="GO" id="GO:0006364">
    <property type="term" value="P:rRNA processing"/>
    <property type="evidence" value="ECO:0007669"/>
    <property type="project" value="UniProtKB-UniRule"/>
</dbReference>
<dbReference type="SUPFAM" id="SSF69065">
    <property type="entry name" value="RNase III domain-like"/>
    <property type="match status" value="1"/>
</dbReference>
<feature type="active site" evidence="6">
    <location>
        <position position="46"/>
    </location>
</feature>
<dbReference type="PANTHER" id="PTHR34276">
    <property type="entry name" value="MINI-RIBONUCLEASE 3"/>
    <property type="match status" value="1"/>
</dbReference>
<keyword evidence="3 6" id="KW-0540">Nuclease</keyword>
<dbReference type="GO" id="GO:0019843">
    <property type="term" value="F:rRNA binding"/>
    <property type="evidence" value="ECO:0007669"/>
    <property type="project" value="UniProtKB-UniRule"/>
</dbReference>
<evidence type="ECO:0000256" key="2">
    <source>
        <dbReference type="ARBA" id="ARBA00022552"/>
    </source>
</evidence>
<sequence length="152" mass="17163">MDNINSGDATGVQWSAEQISQAFSLGHLQVQSIEAVSPISLAYIGDAVFELYIRMKFLWPPQRIQQFHQQVVSQVKAEQQADYLSQLMSYLEPAEADIVRRGRNATSKSPKRLSAKIYRQATAFETLVGYLYITNQSRLLELLNRLAISPSI</sequence>
<dbReference type="GO" id="GO:0004525">
    <property type="term" value="F:ribonuclease III activity"/>
    <property type="evidence" value="ECO:0007669"/>
    <property type="project" value="InterPro"/>
</dbReference>
<keyword evidence="4 6" id="KW-0255">Endonuclease</keyword>
<comment type="subunit">
    <text evidence="6">Homodimer.</text>
</comment>
<protein>
    <recommendedName>
        <fullName evidence="6">Mini-ribonuclease 3</fullName>
        <shortName evidence="6">Mini-3</shortName>
        <shortName evidence="6">Mini-RNase 3</shortName>
        <ecNumber evidence="6">3.1.26.-</ecNumber>
    </recommendedName>
    <alternativeName>
        <fullName evidence="6">Mini-RNase III</fullName>
        <shortName evidence="6">Mini-III</shortName>
    </alternativeName>
</protein>
<keyword evidence="6" id="KW-0460">Magnesium</keyword>
<feature type="domain" description="RNase III" evidence="7">
    <location>
        <begin position="40"/>
        <end position="135"/>
    </location>
</feature>
<dbReference type="EC" id="3.1.26.-" evidence="6"/>
<proteinExistence type="inferred from homology"/>
<comment type="subcellular location">
    <subcellularLocation>
        <location evidence="6">Cytoplasm</location>
    </subcellularLocation>
</comment>
<evidence type="ECO:0000313" key="8">
    <source>
        <dbReference type="EMBL" id="MBE9065355.1"/>
    </source>
</evidence>
<reference evidence="8" key="1">
    <citation type="submission" date="2020-10" db="EMBL/GenBank/DDBJ databases">
        <authorList>
            <person name="Castelo-Branco R."/>
            <person name="Eusebio N."/>
            <person name="Adriana R."/>
            <person name="Vieira A."/>
            <person name="Brugerolle De Fraissinette N."/>
            <person name="Rezende De Castro R."/>
            <person name="Schneider M.P."/>
            <person name="Vasconcelos V."/>
            <person name="Leao P.N."/>
        </authorList>
    </citation>
    <scope>NUCLEOTIDE SEQUENCE</scope>
    <source>
        <strain evidence="8">LEGE 11479</strain>
    </source>
</reference>
<dbReference type="InterPro" id="IPR000999">
    <property type="entry name" value="RNase_III_dom"/>
</dbReference>
<comment type="function">
    <text evidence="6">Involved in correct processing of both the 5' and 3' ends of 23S rRNA precursor. Processes 30S rRNA precursor transcript even in absence of ribonuclease 3 (Rnc); Rnc processes 30S rRNA into smaller rRNA precursors.</text>
</comment>